<protein>
    <submittedName>
        <fullName evidence="2">Uncharacterized protein</fullName>
    </submittedName>
</protein>
<sequence length="164" mass="18915">PFASPTRRRVPQPTYRHNNSSLSRSLRNYQPITFDIVGYSMQGVSMRNVLYRSSSINTWMAGANDLVFASTGLRRINLRITWPGLEHFDWLRSVNVSGPITRAQLAYYIAQNFERFLEKAQYERSAIADWRIGRNGIRFEHLVLISLYNISGDSFQADIAVDPR</sequence>
<dbReference type="EMBL" id="ML179509">
    <property type="protein sequence ID" value="THU86176.1"/>
    <property type="molecule type" value="Genomic_DNA"/>
</dbReference>
<proteinExistence type="predicted"/>
<feature type="non-terminal residue" evidence="2">
    <location>
        <position position="1"/>
    </location>
</feature>
<dbReference type="Proteomes" id="UP000297245">
    <property type="component" value="Unassembled WGS sequence"/>
</dbReference>
<reference evidence="2 3" key="1">
    <citation type="journal article" date="2019" name="Nat. Ecol. Evol.">
        <title>Megaphylogeny resolves global patterns of mushroom evolution.</title>
        <authorList>
            <person name="Varga T."/>
            <person name="Krizsan K."/>
            <person name="Foldi C."/>
            <person name="Dima B."/>
            <person name="Sanchez-Garcia M."/>
            <person name="Sanchez-Ramirez S."/>
            <person name="Szollosi G.J."/>
            <person name="Szarkandi J.G."/>
            <person name="Papp V."/>
            <person name="Albert L."/>
            <person name="Andreopoulos W."/>
            <person name="Angelini C."/>
            <person name="Antonin V."/>
            <person name="Barry K.W."/>
            <person name="Bougher N.L."/>
            <person name="Buchanan P."/>
            <person name="Buyck B."/>
            <person name="Bense V."/>
            <person name="Catcheside P."/>
            <person name="Chovatia M."/>
            <person name="Cooper J."/>
            <person name="Damon W."/>
            <person name="Desjardin D."/>
            <person name="Finy P."/>
            <person name="Geml J."/>
            <person name="Haridas S."/>
            <person name="Hughes K."/>
            <person name="Justo A."/>
            <person name="Karasinski D."/>
            <person name="Kautmanova I."/>
            <person name="Kiss B."/>
            <person name="Kocsube S."/>
            <person name="Kotiranta H."/>
            <person name="LaButti K.M."/>
            <person name="Lechner B.E."/>
            <person name="Liimatainen K."/>
            <person name="Lipzen A."/>
            <person name="Lukacs Z."/>
            <person name="Mihaltcheva S."/>
            <person name="Morgado L.N."/>
            <person name="Niskanen T."/>
            <person name="Noordeloos M.E."/>
            <person name="Ohm R.A."/>
            <person name="Ortiz-Santana B."/>
            <person name="Ovrebo C."/>
            <person name="Racz N."/>
            <person name="Riley R."/>
            <person name="Savchenko A."/>
            <person name="Shiryaev A."/>
            <person name="Soop K."/>
            <person name="Spirin V."/>
            <person name="Szebenyi C."/>
            <person name="Tomsovsky M."/>
            <person name="Tulloss R.E."/>
            <person name="Uehling J."/>
            <person name="Grigoriev I.V."/>
            <person name="Vagvolgyi C."/>
            <person name="Papp T."/>
            <person name="Martin F.M."/>
            <person name="Miettinen O."/>
            <person name="Hibbett D.S."/>
            <person name="Nagy L.G."/>
        </authorList>
    </citation>
    <scope>NUCLEOTIDE SEQUENCE [LARGE SCALE GENOMIC DNA]</scope>
    <source>
        <strain evidence="2 3">CBS 962.96</strain>
    </source>
</reference>
<evidence type="ECO:0000256" key="1">
    <source>
        <dbReference type="SAM" id="MobiDB-lite"/>
    </source>
</evidence>
<evidence type="ECO:0000313" key="2">
    <source>
        <dbReference type="EMBL" id="THU86176.1"/>
    </source>
</evidence>
<feature type="region of interest" description="Disordered" evidence="1">
    <location>
        <begin position="1"/>
        <end position="21"/>
    </location>
</feature>
<gene>
    <name evidence="2" type="ORF">K435DRAFT_593601</name>
</gene>
<keyword evidence="3" id="KW-1185">Reference proteome</keyword>
<feature type="non-terminal residue" evidence="2">
    <location>
        <position position="164"/>
    </location>
</feature>
<dbReference type="AlphaFoldDB" id="A0A4S8LBD8"/>
<feature type="compositionally biased region" description="Basic residues" evidence="1">
    <location>
        <begin position="1"/>
        <end position="10"/>
    </location>
</feature>
<name>A0A4S8LBD8_DENBC</name>
<organism evidence="2 3">
    <name type="scientific">Dendrothele bispora (strain CBS 962.96)</name>
    <dbReference type="NCBI Taxonomy" id="1314807"/>
    <lineage>
        <taxon>Eukaryota</taxon>
        <taxon>Fungi</taxon>
        <taxon>Dikarya</taxon>
        <taxon>Basidiomycota</taxon>
        <taxon>Agaricomycotina</taxon>
        <taxon>Agaricomycetes</taxon>
        <taxon>Agaricomycetidae</taxon>
        <taxon>Agaricales</taxon>
        <taxon>Agaricales incertae sedis</taxon>
        <taxon>Dendrothele</taxon>
    </lineage>
</organism>
<dbReference type="OrthoDB" id="2662268at2759"/>
<evidence type="ECO:0000313" key="3">
    <source>
        <dbReference type="Proteomes" id="UP000297245"/>
    </source>
</evidence>
<accession>A0A4S8LBD8</accession>